<reference evidence="1" key="1">
    <citation type="submission" date="2022-05" db="EMBL/GenBank/DDBJ databases">
        <title>Megaplasmid of Vibrio parahaemolyticus.</title>
        <authorList>
            <person name="Strauch E."/>
            <person name="Borowiak M."/>
        </authorList>
    </citation>
    <scope>NUCLEOTIDE SEQUENCE</scope>
    <source>
        <strain evidence="1">16-VB00198</strain>
        <plasmid evidence="1">pVP-16-VB00198-1</plasmid>
    </source>
</reference>
<accession>A0AA46Z4P2</accession>
<dbReference type="Proteomes" id="UP001163036">
    <property type="component" value="Plasmid pVP-16-VB00198-1"/>
</dbReference>
<name>A0AA46Z4P2_VIBPH</name>
<protein>
    <submittedName>
        <fullName evidence="1">Uncharacterized protein</fullName>
    </submittedName>
</protein>
<evidence type="ECO:0000313" key="2">
    <source>
        <dbReference type="Proteomes" id="UP001163036"/>
    </source>
</evidence>
<dbReference type="AlphaFoldDB" id="A0AA46Z4P2"/>
<dbReference type="RefSeq" id="WP_264400230.1">
    <property type="nucleotide sequence ID" value="NZ_CP062152.1"/>
</dbReference>
<gene>
    <name evidence="1" type="ORF">M5598_28315</name>
</gene>
<keyword evidence="1" id="KW-0614">Plasmid</keyword>
<evidence type="ECO:0000313" key="1">
    <source>
        <dbReference type="EMBL" id="UYV29891.1"/>
    </source>
</evidence>
<dbReference type="EMBL" id="CP097357">
    <property type="protein sequence ID" value="UYV29891.1"/>
    <property type="molecule type" value="Genomic_DNA"/>
</dbReference>
<organism evidence="1 2">
    <name type="scientific">Vibrio parahaemolyticus</name>
    <dbReference type="NCBI Taxonomy" id="670"/>
    <lineage>
        <taxon>Bacteria</taxon>
        <taxon>Pseudomonadati</taxon>
        <taxon>Pseudomonadota</taxon>
        <taxon>Gammaproteobacteria</taxon>
        <taxon>Vibrionales</taxon>
        <taxon>Vibrionaceae</taxon>
        <taxon>Vibrio</taxon>
    </lineage>
</organism>
<proteinExistence type="predicted"/>
<geneLocation type="plasmid" evidence="1 2">
    <name>pVP-16-VB00198-1</name>
</geneLocation>
<sequence length="139" mass="16076">MTDSVLTPEQEDKVVHEISMSEIKVQLASSSLESLAAKKRTARRNNGSQKEMDEISFERAYQDALRQCYVQHGANLEEILDFGKDSIIKLIQEYSERLSDADKLLKKEISWEKDRKRYAAQVTFYSSAIEQLNKLLNSW</sequence>